<keyword evidence="5 10" id="KW-0732">Signal</keyword>
<evidence type="ECO:0000256" key="5">
    <source>
        <dbReference type="ARBA" id="ARBA00022729"/>
    </source>
</evidence>
<comment type="subcellular location">
    <subcellularLocation>
        <location evidence="10">Cell outer membrane</location>
        <topology evidence="10">Multi-pass membrane protein</topology>
    </subcellularLocation>
</comment>
<dbReference type="OrthoDB" id="7801681at2"/>
<dbReference type="Pfam" id="PF02530">
    <property type="entry name" value="Porin_2"/>
    <property type="match status" value="1"/>
</dbReference>
<dbReference type="GO" id="GO:0046930">
    <property type="term" value="C:pore complex"/>
    <property type="evidence" value="ECO:0007669"/>
    <property type="project" value="UniProtKB-KW"/>
</dbReference>
<dbReference type="GO" id="GO:0015288">
    <property type="term" value="F:porin activity"/>
    <property type="evidence" value="ECO:0007669"/>
    <property type="project" value="UniProtKB-KW"/>
</dbReference>
<evidence type="ECO:0000256" key="2">
    <source>
        <dbReference type="ARBA" id="ARBA00022448"/>
    </source>
</evidence>
<dbReference type="RefSeq" id="WP_120703489.1">
    <property type="nucleotide sequence ID" value="NZ_CP032694.1"/>
</dbReference>
<gene>
    <name evidence="11" type="ORF">CCGE525_06005</name>
</gene>
<evidence type="ECO:0000256" key="1">
    <source>
        <dbReference type="ARBA" id="ARBA00009521"/>
    </source>
</evidence>
<keyword evidence="12" id="KW-1185">Reference proteome</keyword>
<protein>
    <recommendedName>
        <fullName evidence="10">Porin</fullName>
    </recommendedName>
</protein>
<dbReference type="SUPFAM" id="SSF56935">
    <property type="entry name" value="Porins"/>
    <property type="match status" value="1"/>
</dbReference>
<reference evidence="11 12" key="1">
    <citation type="submission" date="2018-10" db="EMBL/GenBank/DDBJ databases">
        <title>Rhizobium etli, R. leguminosarum and a new Rhizobium genospecies from Phaseolus dumosus.</title>
        <authorList>
            <person name="Ramirez-Puebla S.T."/>
            <person name="Rogel-Hernandez M.A."/>
            <person name="Guerrero G."/>
            <person name="Ormeno-Orrillo E."/>
            <person name="Martinez-Romero J.C."/>
            <person name="Negrete-Yankelevich S."/>
            <person name="Martinez-Romero E."/>
        </authorList>
    </citation>
    <scope>NUCLEOTIDE SEQUENCE [LARGE SCALE GENOMIC DNA]</scope>
    <source>
        <strain evidence="11 12">CCGE525</strain>
    </source>
</reference>
<evidence type="ECO:0000256" key="8">
    <source>
        <dbReference type="ARBA" id="ARBA00023136"/>
    </source>
</evidence>
<keyword evidence="4 10" id="KW-0812">Transmembrane</keyword>
<evidence type="ECO:0000256" key="4">
    <source>
        <dbReference type="ARBA" id="ARBA00022692"/>
    </source>
</evidence>
<sequence>MNIKSLLLGSAAALAAVSGAQAADAVVAAEPEPLEYVRICDAYGAGYFFIPGTETCLKIGGMVRTEGKWYNAYNPGPGGDYGTLWHTRAQLSIDTASDTEYGPLKTNTVYRFDWQEGGSTTPKLLWANISLAGFLVGKQDSQYNLFTGYAGDVINDDVIYDGPYELNQLTYNYDAGNGFTAVVSLEDSNSGADASSFGGAWVKSEQNHYAPNVVAGAGYKAGAWQFRVVGGYDSIVEEGAVKARIDANFGAFSAFLMGGWNTDGSKLNQYAGSNLDPSACPVGRGDLCGWGDWAVWGGVGYKISDQLKWNVQLAYTDSKIFEATTNLKWNPVKNLLVEPEVTYTNFDSVNQDQWAGILRFQRSF</sequence>
<keyword evidence="7 10" id="KW-0626">Porin</keyword>
<dbReference type="EMBL" id="CP032694">
    <property type="protein sequence ID" value="AYG58414.1"/>
    <property type="molecule type" value="Genomic_DNA"/>
</dbReference>
<dbReference type="InterPro" id="IPR003684">
    <property type="entry name" value="Porin_alphabac"/>
</dbReference>
<keyword evidence="8 10" id="KW-0472">Membrane</keyword>
<keyword evidence="3 10" id="KW-1134">Transmembrane beta strand</keyword>
<feature type="chain" id="PRO_5017099499" description="Porin" evidence="10">
    <location>
        <begin position="23"/>
        <end position="364"/>
    </location>
</feature>
<dbReference type="KEGG" id="rjg:CCGE525_06005"/>
<proteinExistence type="inferred from homology"/>
<evidence type="ECO:0000256" key="10">
    <source>
        <dbReference type="RuleBase" id="RU364005"/>
    </source>
</evidence>
<comment type="domain">
    <text evidence="10">Consists of 16-stranded beta-barrel sheets, with large surface-exposed loops, that form a transmembrane pore at the center of each barrel. The pore is partially ocluded by a peptide loop that folds into the pore lumen.</text>
</comment>
<dbReference type="Proteomes" id="UP000282195">
    <property type="component" value="Chromosome"/>
</dbReference>
<evidence type="ECO:0000256" key="6">
    <source>
        <dbReference type="ARBA" id="ARBA00023065"/>
    </source>
</evidence>
<accession>A0A387FQQ9</accession>
<keyword evidence="6 10" id="KW-0406">Ion transport</keyword>
<organism evidence="11 12">
    <name type="scientific">Rhizobium jaguaris</name>
    <dbReference type="NCBI Taxonomy" id="1312183"/>
    <lineage>
        <taxon>Bacteria</taxon>
        <taxon>Pseudomonadati</taxon>
        <taxon>Pseudomonadota</taxon>
        <taxon>Alphaproteobacteria</taxon>
        <taxon>Hyphomicrobiales</taxon>
        <taxon>Rhizobiaceae</taxon>
        <taxon>Rhizobium/Agrobacterium group</taxon>
        <taxon>Rhizobium</taxon>
    </lineage>
</organism>
<feature type="signal peptide" evidence="10">
    <location>
        <begin position="1"/>
        <end position="22"/>
    </location>
</feature>
<keyword evidence="2 10" id="KW-0813">Transport</keyword>
<evidence type="ECO:0000256" key="3">
    <source>
        <dbReference type="ARBA" id="ARBA00022452"/>
    </source>
</evidence>
<evidence type="ECO:0000256" key="9">
    <source>
        <dbReference type="ARBA" id="ARBA00023237"/>
    </source>
</evidence>
<dbReference type="GO" id="GO:0009279">
    <property type="term" value="C:cell outer membrane"/>
    <property type="evidence" value="ECO:0007669"/>
    <property type="project" value="UniProtKB-SubCell"/>
</dbReference>
<dbReference type="GO" id="GO:0006811">
    <property type="term" value="P:monoatomic ion transport"/>
    <property type="evidence" value="ECO:0007669"/>
    <property type="project" value="UniProtKB-KW"/>
</dbReference>
<evidence type="ECO:0000256" key="7">
    <source>
        <dbReference type="ARBA" id="ARBA00023114"/>
    </source>
</evidence>
<keyword evidence="9 10" id="KW-0998">Cell outer membrane</keyword>
<comment type="similarity">
    <text evidence="1 10">Belongs to the alphaproteobacteria porin family.</text>
</comment>
<name>A0A387FQQ9_9HYPH</name>
<evidence type="ECO:0000313" key="11">
    <source>
        <dbReference type="EMBL" id="AYG58414.1"/>
    </source>
</evidence>
<dbReference type="AlphaFoldDB" id="A0A387FQQ9"/>
<comment type="function">
    <text evidence="10">Forms passive diffusion pores that allow small molecular weight hydrophilic materials across the outer membrane.</text>
</comment>
<evidence type="ECO:0000313" key="12">
    <source>
        <dbReference type="Proteomes" id="UP000282195"/>
    </source>
</evidence>